<protein>
    <submittedName>
        <fullName evidence="1">Uncharacterized protein</fullName>
    </submittedName>
</protein>
<proteinExistence type="predicted"/>
<organism evidence="1 2">
    <name type="scientific">Penaeus vannamei</name>
    <name type="common">Whiteleg shrimp</name>
    <name type="synonym">Litopenaeus vannamei</name>
    <dbReference type="NCBI Taxonomy" id="6689"/>
    <lineage>
        <taxon>Eukaryota</taxon>
        <taxon>Metazoa</taxon>
        <taxon>Ecdysozoa</taxon>
        <taxon>Arthropoda</taxon>
        <taxon>Crustacea</taxon>
        <taxon>Multicrustacea</taxon>
        <taxon>Malacostraca</taxon>
        <taxon>Eumalacostraca</taxon>
        <taxon>Eucarida</taxon>
        <taxon>Decapoda</taxon>
        <taxon>Dendrobranchiata</taxon>
        <taxon>Penaeoidea</taxon>
        <taxon>Penaeidae</taxon>
        <taxon>Penaeus</taxon>
    </lineage>
</organism>
<gene>
    <name evidence="1" type="ORF">C7M84_008835</name>
</gene>
<name>A0A423T8J6_PENVA</name>
<reference evidence="1 2" key="1">
    <citation type="submission" date="2018-04" db="EMBL/GenBank/DDBJ databases">
        <authorList>
            <person name="Zhang X."/>
            <person name="Yuan J."/>
            <person name="Li F."/>
            <person name="Xiang J."/>
        </authorList>
    </citation>
    <scope>NUCLEOTIDE SEQUENCE [LARGE SCALE GENOMIC DNA]</scope>
    <source>
        <tissue evidence="1">Muscle</tissue>
    </source>
</reference>
<dbReference type="EMBL" id="QCYY01002113">
    <property type="protein sequence ID" value="ROT72790.1"/>
    <property type="molecule type" value="Genomic_DNA"/>
</dbReference>
<sequence>MVLLVRGGGGEREESFVTAAAWCLDPPPPLLPYPSSAYCRPPCPCPPACPPCSIHRALCPVPLLFRSPFGPLVSLPRFSLLPFFFLPSTSMFSLLSFCHPLPAFISSVFFFRLHSCSSLPFHSFLPSLLLPFSPFPSLLPFSPFPSLLPFSSFPPPPLISLPSLLPLSPFPSSSHFLPSLPPPLISLPLPLPFSLPLSPFSPLPTSHPSSRFPISPLRSSLPLPPHPPLACPALLRADLWCVTDEFRASAFLEGDVPRIRVVAASSRETTTTTSLSLVCLCPPPPVRARTSKGRRSCGRVALGTRTQCLPLASLSFARTAMPCDSACIPFLPFSLISPLCSANDDTVIKEIPWPGIARALFRPDCGSSSSTISTVGRRVRVPGQNKVIFPSSWVCLLLFYQGLAWTKEPLFFCRAGGHVL</sequence>
<evidence type="ECO:0000313" key="1">
    <source>
        <dbReference type="EMBL" id="ROT72790.1"/>
    </source>
</evidence>
<dbReference type="Proteomes" id="UP000283509">
    <property type="component" value="Unassembled WGS sequence"/>
</dbReference>
<evidence type="ECO:0000313" key="2">
    <source>
        <dbReference type="Proteomes" id="UP000283509"/>
    </source>
</evidence>
<keyword evidence="2" id="KW-1185">Reference proteome</keyword>
<accession>A0A423T8J6</accession>
<comment type="caution">
    <text evidence="1">The sequence shown here is derived from an EMBL/GenBank/DDBJ whole genome shotgun (WGS) entry which is preliminary data.</text>
</comment>
<reference evidence="1 2" key="2">
    <citation type="submission" date="2019-01" db="EMBL/GenBank/DDBJ databases">
        <title>The decoding of complex shrimp genome reveals the adaptation for benthos swimmer, frequently molting mechanism and breeding impact on genome.</title>
        <authorList>
            <person name="Sun Y."/>
            <person name="Gao Y."/>
            <person name="Yu Y."/>
        </authorList>
    </citation>
    <scope>NUCLEOTIDE SEQUENCE [LARGE SCALE GENOMIC DNA]</scope>
    <source>
        <tissue evidence="1">Muscle</tissue>
    </source>
</reference>
<dbReference type="AlphaFoldDB" id="A0A423T8J6"/>